<gene>
    <name evidence="5" type="ORF">COW36_07245</name>
</gene>
<comment type="caution">
    <text evidence="5">The sequence shown here is derived from an EMBL/GenBank/DDBJ whole genome shotgun (WGS) entry which is preliminary data.</text>
</comment>
<proteinExistence type="predicted"/>
<evidence type="ECO:0000256" key="2">
    <source>
        <dbReference type="ARBA" id="ARBA00023157"/>
    </source>
</evidence>
<accession>A0A2M7G783</accession>
<feature type="compositionally biased region" description="Low complexity" evidence="3">
    <location>
        <begin position="50"/>
        <end position="66"/>
    </location>
</feature>
<dbReference type="Proteomes" id="UP000231019">
    <property type="component" value="Unassembled WGS sequence"/>
</dbReference>
<dbReference type="InterPro" id="IPR006558">
    <property type="entry name" value="LamG-like"/>
</dbReference>
<feature type="region of interest" description="Disordered" evidence="3">
    <location>
        <begin position="32"/>
        <end position="66"/>
    </location>
</feature>
<evidence type="ECO:0000256" key="1">
    <source>
        <dbReference type="ARBA" id="ARBA00022729"/>
    </source>
</evidence>
<evidence type="ECO:0000259" key="4">
    <source>
        <dbReference type="SMART" id="SM00560"/>
    </source>
</evidence>
<name>A0A2M7G783_9BACT</name>
<protein>
    <recommendedName>
        <fullName evidence="4">LamG-like jellyroll fold domain-containing protein</fullName>
    </recommendedName>
</protein>
<dbReference type="Pfam" id="PF13385">
    <property type="entry name" value="Laminin_G_3"/>
    <property type="match status" value="1"/>
</dbReference>
<keyword evidence="2" id="KW-1015">Disulfide bond</keyword>
<dbReference type="SUPFAM" id="SSF49899">
    <property type="entry name" value="Concanavalin A-like lectins/glucanases"/>
    <property type="match status" value="1"/>
</dbReference>
<dbReference type="PROSITE" id="PS51257">
    <property type="entry name" value="PROKAR_LIPOPROTEIN"/>
    <property type="match status" value="1"/>
</dbReference>
<organism evidence="5 6">
    <name type="scientific">bacterium (Candidatus Blackallbacteria) CG17_big_fil_post_rev_8_21_14_2_50_48_46</name>
    <dbReference type="NCBI Taxonomy" id="2014261"/>
    <lineage>
        <taxon>Bacteria</taxon>
        <taxon>Candidatus Blackallbacteria</taxon>
    </lineage>
</organism>
<sequence length="408" mass="42754">MHKHLFTKGLIALSLLTACDLIPAGILPGASPQPSAVPTASPDSGAVLHPSASPEPTATPSSSASPGLTEAGLLLYLDMETSPIGYLYQGAAVEEKGVSASVEGKQGASWRFDGQGSFLKIPLDINPDQYPRLTFAAWARYEGPAESGGPFQVISHDDGGYDRSLGIDSRGADGVGWSSFAGSAAVLGSVPVQNGQWVFLASVYDQQAKTVTLYVNGVRKVAENAELGKGHPFLYIGSNPSHGEHFTGLIDEVRVYGRALSASEIEALQGAAPLAASPQPSPLASQEPVKFFDNGNILAVLNGAPCAPVVTTTRAYLLTEINNYHWNDAKGQAPPGQIGLRSSTGVIYGPWDVSTRPGQGGVPNAYWYAQPQIVLPAGSYTVTDSHPESWSYNAASSCSMSWLTGIPQ</sequence>
<dbReference type="EMBL" id="PFFQ01000019">
    <property type="protein sequence ID" value="PIW17857.1"/>
    <property type="molecule type" value="Genomic_DNA"/>
</dbReference>
<evidence type="ECO:0000256" key="3">
    <source>
        <dbReference type="SAM" id="MobiDB-lite"/>
    </source>
</evidence>
<dbReference type="SMART" id="SM00560">
    <property type="entry name" value="LamGL"/>
    <property type="match status" value="1"/>
</dbReference>
<feature type="domain" description="LamG-like jellyroll fold" evidence="4">
    <location>
        <begin position="131"/>
        <end position="263"/>
    </location>
</feature>
<reference evidence="5 6" key="1">
    <citation type="submission" date="2017-09" db="EMBL/GenBank/DDBJ databases">
        <title>Depth-based differentiation of microbial function through sediment-hosted aquifers and enrichment of novel symbionts in the deep terrestrial subsurface.</title>
        <authorList>
            <person name="Probst A.J."/>
            <person name="Ladd B."/>
            <person name="Jarett J.K."/>
            <person name="Geller-Mcgrath D.E."/>
            <person name="Sieber C.M."/>
            <person name="Emerson J.B."/>
            <person name="Anantharaman K."/>
            <person name="Thomas B.C."/>
            <person name="Malmstrom R."/>
            <person name="Stieglmeier M."/>
            <person name="Klingl A."/>
            <person name="Woyke T."/>
            <person name="Ryan C.M."/>
            <person name="Banfield J.F."/>
        </authorList>
    </citation>
    <scope>NUCLEOTIDE SEQUENCE [LARGE SCALE GENOMIC DNA]</scope>
    <source>
        <strain evidence="5">CG17_big_fil_post_rev_8_21_14_2_50_48_46</strain>
    </source>
</reference>
<dbReference type="Gene3D" id="2.60.120.200">
    <property type="match status" value="1"/>
</dbReference>
<evidence type="ECO:0000313" key="6">
    <source>
        <dbReference type="Proteomes" id="UP000231019"/>
    </source>
</evidence>
<dbReference type="AlphaFoldDB" id="A0A2M7G783"/>
<dbReference type="InterPro" id="IPR013320">
    <property type="entry name" value="ConA-like_dom_sf"/>
</dbReference>
<keyword evidence="1" id="KW-0732">Signal</keyword>
<feature type="compositionally biased region" description="Polar residues" evidence="3">
    <location>
        <begin position="32"/>
        <end position="42"/>
    </location>
</feature>
<evidence type="ECO:0000313" key="5">
    <source>
        <dbReference type="EMBL" id="PIW17857.1"/>
    </source>
</evidence>